<dbReference type="AlphaFoldDB" id="B9THS6"/>
<keyword evidence="1" id="KW-0472">Membrane</keyword>
<feature type="non-terminal residue" evidence="2">
    <location>
        <position position="428"/>
    </location>
</feature>
<evidence type="ECO:0000313" key="2">
    <source>
        <dbReference type="EMBL" id="EEF24588.1"/>
    </source>
</evidence>
<keyword evidence="3" id="KW-1185">Reference proteome</keyword>
<sequence>MTVHNIRRLIIMRVEAITRRTGAAHVSRAGQRGIGLIGMAAILAALAVGAGAVYLGTQVYWKQRNATDQAVALNWASGLLDNFVLQHGRLPCAASTQLGREDCANADARYLPTRTLLNDVPVSASDLSAAMQQVVYAPYRGSRAQAGAQAGTPAAPDLAARPAMEYIPAVGEIVVAGAPTPGIDGTQTTPMADYAPMALAGTLDFCQKLQNLSLGSGGANAIASLSGGGAPFINPWSTRTTTASAYTISTGTTGSSQTLATPVAALNEALQCEITHASVDVLASAASLSEPDGDVHGLQRGLIGSPSQFGTLEWVTKTLMPQVIAADVLFSGLRTDQLYLAVAKIVRNAVEIPVYILSWDFVDAIMLAISNVFYDQASLRRLDDWAAQVLASLNDLTYLFAYQGQDDRTQAMALWGALSEPDTAVQMA</sequence>
<dbReference type="InParanoid" id="B9THS6"/>
<reference evidence="3" key="1">
    <citation type="journal article" date="2010" name="Nat. Biotechnol.">
        <title>Draft genome sequence of the oilseed species Ricinus communis.</title>
        <authorList>
            <person name="Chan A.P."/>
            <person name="Crabtree J."/>
            <person name="Zhao Q."/>
            <person name="Lorenzi H."/>
            <person name="Orvis J."/>
            <person name="Puiu D."/>
            <person name="Melake-Berhan A."/>
            <person name="Jones K.M."/>
            <person name="Redman J."/>
            <person name="Chen G."/>
            <person name="Cahoon E.B."/>
            <person name="Gedil M."/>
            <person name="Stanke M."/>
            <person name="Haas B.J."/>
            <person name="Wortman J.R."/>
            <person name="Fraser-Liggett C.M."/>
            <person name="Ravel J."/>
            <person name="Rabinowicz P.D."/>
        </authorList>
    </citation>
    <scope>NUCLEOTIDE SEQUENCE [LARGE SCALE GENOMIC DNA]</scope>
    <source>
        <strain evidence="3">cv. Hale</strain>
    </source>
</reference>
<dbReference type="EMBL" id="EQ981831">
    <property type="protein sequence ID" value="EEF24588.1"/>
    <property type="molecule type" value="Genomic_DNA"/>
</dbReference>
<protein>
    <submittedName>
        <fullName evidence="2">Uncharacterized protein</fullName>
    </submittedName>
</protein>
<proteinExistence type="predicted"/>
<dbReference type="Proteomes" id="UP000008311">
    <property type="component" value="Unassembled WGS sequence"/>
</dbReference>
<keyword evidence="1" id="KW-0812">Transmembrane</keyword>
<feature type="transmembrane region" description="Helical" evidence="1">
    <location>
        <begin position="34"/>
        <end position="55"/>
    </location>
</feature>
<name>B9THS6_RICCO</name>
<organism evidence="2 3">
    <name type="scientific">Ricinus communis</name>
    <name type="common">Castor bean</name>
    <dbReference type="NCBI Taxonomy" id="3988"/>
    <lineage>
        <taxon>Eukaryota</taxon>
        <taxon>Viridiplantae</taxon>
        <taxon>Streptophyta</taxon>
        <taxon>Embryophyta</taxon>
        <taxon>Tracheophyta</taxon>
        <taxon>Spermatophyta</taxon>
        <taxon>Magnoliopsida</taxon>
        <taxon>eudicotyledons</taxon>
        <taxon>Gunneridae</taxon>
        <taxon>Pentapetalae</taxon>
        <taxon>rosids</taxon>
        <taxon>fabids</taxon>
        <taxon>Malpighiales</taxon>
        <taxon>Euphorbiaceae</taxon>
        <taxon>Acalyphoideae</taxon>
        <taxon>Acalypheae</taxon>
        <taxon>Ricinus</taxon>
    </lineage>
</organism>
<accession>B9THS6</accession>
<gene>
    <name evidence="2" type="ORF">RCOM_1957700</name>
</gene>
<evidence type="ECO:0000313" key="3">
    <source>
        <dbReference type="Proteomes" id="UP000008311"/>
    </source>
</evidence>
<keyword evidence="1" id="KW-1133">Transmembrane helix</keyword>
<evidence type="ECO:0000256" key="1">
    <source>
        <dbReference type="SAM" id="Phobius"/>
    </source>
</evidence>